<evidence type="ECO:0000256" key="3">
    <source>
        <dbReference type="SAM" id="MobiDB-lite"/>
    </source>
</evidence>
<dbReference type="PANTHER" id="PTHR36617">
    <property type="entry name" value="PROTEIN, PUTATIVE-RELATED"/>
    <property type="match status" value="1"/>
</dbReference>
<dbReference type="PANTHER" id="PTHR36617:SF5">
    <property type="entry name" value="OS05G0421675 PROTEIN"/>
    <property type="match status" value="1"/>
</dbReference>
<feature type="region of interest" description="Disordered" evidence="3">
    <location>
        <begin position="1"/>
        <end position="23"/>
    </location>
</feature>
<evidence type="ECO:0000313" key="6">
    <source>
        <dbReference type="Proteomes" id="UP000245207"/>
    </source>
</evidence>
<keyword evidence="2" id="KW-0175">Coiled coil</keyword>
<comment type="caution">
    <text evidence="5">The sequence shown here is derived from an EMBL/GenBank/DDBJ whole genome shotgun (WGS) entry which is preliminary data.</text>
</comment>
<evidence type="ECO:0000259" key="4">
    <source>
        <dbReference type="PROSITE" id="PS50102"/>
    </source>
</evidence>
<dbReference type="SUPFAM" id="SSF54928">
    <property type="entry name" value="RNA-binding domain, RBD"/>
    <property type="match status" value="1"/>
</dbReference>
<dbReference type="Gene3D" id="3.30.70.330">
    <property type="match status" value="1"/>
</dbReference>
<dbReference type="AlphaFoldDB" id="A0A2U1L1C5"/>
<dbReference type="Proteomes" id="UP000245207">
    <property type="component" value="Unassembled WGS sequence"/>
</dbReference>
<dbReference type="Pfam" id="PF00076">
    <property type="entry name" value="RRM_1"/>
    <property type="match status" value="1"/>
</dbReference>
<name>A0A2U1L1C5_ARTAN</name>
<evidence type="ECO:0000256" key="2">
    <source>
        <dbReference type="SAM" id="Coils"/>
    </source>
</evidence>
<keyword evidence="6" id="KW-1185">Reference proteome</keyword>
<feature type="coiled-coil region" evidence="2">
    <location>
        <begin position="637"/>
        <end position="672"/>
    </location>
</feature>
<reference evidence="5 6" key="1">
    <citation type="journal article" date="2018" name="Mol. Plant">
        <title>The genome of Artemisia annua provides insight into the evolution of Asteraceae family and artemisinin biosynthesis.</title>
        <authorList>
            <person name="Shen Q."/>
            <person name="Zhang L."/>
            <person name="Liao Z."/>
            <person name="Wang S."/>
            <person name="Yan T."/>
            <person name="Shi P."/>
            <person name="Liu M."/>
            <person name="Fu X."/>
            <person name="Pan Q."/>
            <person name="Wang Y."/>
            <person name="Lv Z."/>
            <person name="Lu X."/>
            <person name="Zhang F."/>
            <person name="Jiang W."/>
            <person name="Ma Y."/>
            <person name="Chen M."/>
            <person name="Hao X."/>
            <person name="Li L."/>
            <person name="Tang Y."/>
            <person name="Lv G."/>
            <person name="Zhou Y."/>
            <person name="Sun X."/>
            <person name="Brodelius P.E."/>
            <person name="Rose J.K.C."/>
            <person name="Tang K."/>
        </authorList>
    </citation>
    <scope>NUCLEOTIDE SEQUENCE [LARGE SCALE GENOMIC DNA]</scope>
    <source>
        <strain evidence="6">cv. Huhao1</strain>
        <tissue evidence="5">Leaf</tissue>
    </source>
</reference>
<dbReference type="SMART" id="SM00360">
    <property type="entry name" value="RRM"/>
    <property type="match status" value="1"/>
</dbReference>
<feature type="domain" description="RRM" evidence="4">
    <location>
        <begin position="30"/>
        <end position="107"/>
    </location>
</feature>
<evidence type="ECO:0000313" key="5">
    <source>
        <dbReference type="EMBL" id="PWA42764.1"/>
    </source>
</evidence>
<keyword evidence="1" id="KW-0694">RNA-binding</keyword>
<dbReference type="InterPro" id="IPR035979">
    <property type="entry name" value="RBD_domain_sf"/>
</dbReference>
<dbReference type="InterPro" id="IPR000504">
    <property type="entry name" value="RRM_dom"/>
</dbReference>
<sequence length="973" mass="110277">MAEDWQRAQARRNKGRTNSKRNTKGTGEVIKFFVINLPNGCTQWEVEGFLGHFGEVVGAYIAKKREKEGKRFGFITFRNVVNVVELERKMNGTKMGSCRLQVNIAKFAAENVGLRELEGRASKKQANHETLNGRKQDYKTDDRLKYGYERSSLPGTGLSFKAVLSGKSCSGPSVHEEIVKRTIIVPNNVVAFFDIRGKALIGRVKDLKTLTCMKQLLVDEKIGGLDIVYVGGLSLLLNFYEKDKALDMLHKKEIWSNWFSVLDFWEGQPLPFERVAWLKIHGVPINLATDEIYDDIANQFGKIVHPSQLSLEDGDISVGLVGILVGDGMQINGSVDLKWSNKVFKTWIMEEGGNWEPDCIGNVELLEEEVNYGLDDNDGGMPDMVHSPMLEEEVEEVVKNTAEDLLEEGELKESMHGEDGGINISKGDSQNIINDNIVSMSGDMEGNDKEINPFLFNACKDGPSHKKRPIRINNKRSQKAHGIRSSPVEVIRPKKRSRHVDDDPFDLDRFIGINNNDTVEDGVLLKSTKETQEHCVDGVLLDLNIVASTPECVVDGNSEEVLIDVDKDSQLVKEVVATVNIGAVLGVDLAGHDGLVRSSIEEEGFEDTVRSAANVVDVGDLPDVVLTRKFSRIRASINCWKEEMLKKENVVEEEAREEIERLEVELDNRNLTEEEEWIYAEWMSLRRYFKGKVGNGNNISFWIDPWLLNIPLKEVCPNLFRVELEKRCKVSDRLIKSASGIDRVWKWKSEVMVAELIAEKEILYTLLDAVVLSDEMDSWSWIGVGDGSFSVSAVRKLMVEDKDFSNISVFEWCKWIPKKCNIFGWRAEMGRIPTACALRHRNIQIVDSSCVFCGEVEESVDHLFTGCFLASRIWQHLSSWCKVQSFFAFSFKDLLDIHKFVGLSGKAKDIFHGIIIIGCWCIWRARNLQKFQNKKARFEEISGEIKALGFLWAKNRAKIPSLDWDRWCKFVIM</sequence>
<proteinExistence type="predicted"/>
<dbReference type="OrthoDB" id="8942927at2759"/>
<dbReference type="GO" id="GO:0003723">
    <property type="term" value="F:RNA binding"/>
    <property type="evidence" value="ECO:0007669"/>
    <property type="project" value="UniProtKB-UniRule"/>
</dbReference>
<gene>
    <name evidence="5" type="ORF">CTI12_AA522080</name>
</gene>
<dbReference type="CDD" id="cd00590">
    <property type="entry name" value="RRM_SF"/>
    <property type="match status" value="1"/>
</dbReference>
<dbReference type="InterPro" id="IPR026960">
    <property type="entry name" value="RVT-Znf"/>
</dbReference>
<evidence type="ECO:0000256" key="1">
    <source>
        <dbReference type="PROSITE-ProRule" id="PRU00176"/>
    </source>
</evidence>
<dbReference type="InterPro" id="IPR012677">
    <property type="entry name" value="Nucleotide-bd_a/b_plait_sf"/>
</dbReference>
<dbReference type="PROSITE" id="PS50102">
    <property type="entry name" value="RRM"/>
    <property type="match status" value="1"/>
</dbReference>
<dbReference type="EMBL" id="PKPP01012205">
    <property type="protein sequence ID" value="PWA42764.1"/>
    <property type="molecule type" value="Genomic_DNA"/>
</dbReference>
<accession>A0A2U1L1C5</accession>
<dbReference type="Pfam" id="PF13966">
    <property type="entry name" value="zf-RVT"/>
    <property type="match status" value="1"/>
</dbReference>
<organism evidence="5 6">
    <name type="scientific">Artemisia annua</name>
    <name type="common">Sweet wormwood</name>
    <dbReference type="NCBI Taxonomy" id="35608"/>
    <lineage>
        <taxon>Eukaryota</taxon>
        <taxon>Viridiplantae</taxon>
        <taxon>Streptophyta</taxon>
        <taxon>Embryophyta</taxon>
        <taxon>Tracheophyta</taxon>
        <taxon>Spermatophyta</taxon>
        <taxon>Magnoliopsida</taxon>
        <taxon>eudicotyledons</taxon>
        <taxon>Gunneridae</taxon>
        <taxon>Pentapetalae</taxon>
        <taxon>asterids</taxon>
        <taxon>campanulids</taxon>
        <taxon>Asterales</taxon>
        <taxon>Asteraceae</taxon>
        <taxon>Asteroideae</taxon>
        <taxon>Anthemideae</taxon>
        <taxon>Artemisiinae</taxon>
        <taxon>Artemisia</taxon>
    </lineage>
</organism>
<protein>
    <submittedName>
        <fullName evidence="5">Nucleotide-binding alpha-beta plait domain-containing protein</fullName>
    </submittedName>
</protein>
<feature type="compositionally biased region" description="Basic residues" evidence="3">
    <location>
        <begin position="9"/>
        <end position="23"/>
    </location>
</feature>